<evidence type="ECO:0000259" key="1">
    <source>
        <dbReference type="PROSITE" id="PS50151"/>
    </source>
</evidence>
<dbReference type="GO" id="GO:1990170">
    <property type="term" value="P:stress response to cadmium ion"/>
    <property type="evidence" value="ECO:0007669"/>
    <property type="project" value="TreeGrafter"/>
</dbReference>
<comment type="caution">
    <text evidence="2">The sequence shown here is derived from an EMBL/GenBank/DDBJ whole genome shotgun (WGS) entry which is preliminary data.</text>
</comment>
<dbReference type="Proteomes" id="UP000441925">
    <property type="component" value="Unassembled WGS sequence"/>
</dbReference>
<dbReference type="GO" id="GO:0008270">
    <property type="term" value="F:zinc ion binding"/>
    <property type="evidence" value="ECO:0007669"/>
    <property type="project" value="TreeGrafter"/>
</dbReference>
<dbReference type="Pfam" id="PF02151">
    <property type="entry name" value="UVR"/>
    <property type="match status" value="1"/>
</dbReference>
<evidence type="ECO:0000313" key="2">
    <source>
        <dbReference type="EMBL" id="MSS78765.1"/>
    </source>
</evidence>
<dbReference type="InterPro" id="IPR025542">
    <property type="entry name" value="YacH"/>
</dbReference>
<proteinExistence type="predicted"/>
<accession>A0A6N7VH63</accession>
<dbReference type="GO" id="GO:0005507">
    <property type="term" value="F:copper ion binding"/>
    <property type="evidence" value="ECO:0007669"/>
    <property type="project" value="TreeGrafter"/>
</dbReference>
<dbReference type="PROSITE" id="PS50151">
    <property type="entry name" value="UVR"/>
    <property type="match status" value="1"/>
</dbReference>
<protein>
    <submittedName>
        <fullName evidence="2">Transcriptional regulator</fullName>
    </submittedName>
</protein>
<reference evidence="2 3" key="1">
    <citation type="submission" date="2019-08" db="EMBL/GenBank/DDBJ databases">
        <title>In-depth cultivation of the pig gut microbiome towards novel bacterial diversity and tailored functional studies.</title>
        <authorList>
            <person name="Wylensek D."/>
            <person name="Hitch T.C.A."/>
            <person name="Clavel T."/>
        </authorList>
    </citation>
    <scope>NUCLEOTIDE SEQUENCE [LARGE SCALE GENOMIC DNA]</scope>
    <source>
        <strain evidence="2 3">WCA-380-WT-2B</strain>
    </source>
</reference>
<gene>
    <name evidence="2" type="ORF">FYJ26_10300</name>
</gene>
<dbReference type="PIRSF" id="PIRSF015034">
    <property type="entry name" value="YacH"/>
    <property type="match status" value="1"/>
</dbReference>
<name>A0A6N7VH63_9FIRM</name>
<dbReference type="PANTHER" id="PTHR38430">
    <property type="entry name" value="PROTEIN-ARGININE KINASE ACTIVATOR PROTEIN"/>
    <property type="match status" value="1"/>
</dbReference>
<dbReference type="GO" id="GO:0046870">
    <property type="term" value="F:cadmium ion binding"/>
    <property type="evidence" value="ECO:0007669"/>
    <property type="project" value="TreeGrafter"/>
</dbReference>
<keyword evidence="3" id="KW-1185">Reference proteome</keyword>
<dbReference type="InterPro" id="IPR001943">
    <property type="entry name" value="UVR_dom"/>
</dbReference>
<dbReference type="RefSeq" id="WP_154542120.1">
    <property type="nucleotide sequence ID" value="NZ_JAXDSU010000049.1"/>
</dbReference>
<organism evidence="2 3">
    <name type="scientific">Anaerococcus porci</name>
    <dbReference type="NCBI Taxonomy" id="2652269"/>
    <lineage>
        <taxon>Bacteria</taxon>
        <taxon>Bacillati</taxon>
        <taxon>Bacillota</taxon>
        <taxon>Tissierellia</taxon>
        <taxon>Tissierellales</taxon>
        <taxon>Peptoniphilaceae</taxon>
        <taxon>Anaerococcus</taxon>
    </lineage>
</organism>
<dbReference type="AlphaFoldDB" id="A0A6N7VH63"/>
<dbReference type="GO" id="GO:1990169">
    <property type="term" value="P:stress response to copper ion"/>
    <property type="evidence" value="ECO:0007669"/>
    <property type="project" value="TreeGrafter"/>
</dbReference>
<sequence>MKCDRCDNEAEVTVKAIVNGREHNFHLCSDCVNKLSKEPLDEIDGFKEININNFDLRSLMDKLIPSLDEIINSYYEYKYNKNNYSFDYFTSLKQEHCPKCGNSEANIKSGIFGCEYCYEIDSNNTDTLLKQINNFQTYEGDYPNKHRNFRKIAIEIRDLQEELQKSVESEDFEKAQDLKEKIDELNMKVRN</sequence>
<dbReference type="EMBL" id="VULQ01000021">
    <property type="protein sequence ID" value="MSS78765.1"/>
    <property type="molecule type" value="Genomic_DNA"/>
</dbReference>
<dbReference type="GO" id="GO:0050897">
    <property type="term" value="F:cobalt ion binding"/>
    <property type="evidence" value="ECO:0007669"/>
    <property type="project" value="TreeGrafter"/>
</dbReference>
<evidence type="ECO:0000313" key="3">
    <source>
        <dbReference type="Proteomes" id="UP000441925"/>
    </source>
</evidence>
<dbReference type="PANTHER" id="PTHR38430:SF1">
    <property type="entry name" value="PROTEIN-ARGININE KINASE ACTIVATOR PROTEIN"/>
    <property type="match status" value="1"/>
</dbReference>
<feature type="domain" description="UVR" evidence="1">
    <location>
        <begin position="153"/>
        <end position="188"/>
    </location>
</feature>